<name>A0A179D7A2_9BACT</name>
<keyword evidence="2 5" id="KW-0540">Nuclease</keyword>
<keyword evidence="4 5" id="KW-0269">Exonuclease</keyword>
<dbReference type="InterPro" id="IPR025824">
    <property type="entry name" value="OB-fold_nuc-bd_dom"/>
</dbReference>
<comment type="subcellular location">
    <subcellularLocation>
        <location evidence="5 6">Cytoplasm</location>
    </subcellularLocation>
</comment>
<comment type="similarity">
    <text evidence="5 6">Belongs to the XseA family.</text>
</comment>
<proteinExistence type="inferred from homology"/>
<dbReference type="GO" id="GO:0003676">
    <property type="term" value="F:nucleic acid binding"/>
    <property type="evidence" value="ECO:0007669"/>
    <property type="project" value="InterPro"/>
</dbReference>
<dbReference type="PANTHER" id="PTHR30008:SF0">
    <property type="entry name" value="EXODEOXYRIBONUCLEASE 7 LARGE SUBUNIT"/>
    <property type="match status" value="1"/>
</dbReference>
<gene>
    <name evidence="5" type="primary">xseA</name>
    <name evidence="10" type="ORF">TDIS_0552</name>
</gene>
<dbReference type="Proteomes" id="UP000078390">
    <property type="component" value="Unassembled WGS sequence"/>
</dbReference>
<comment type="catalytic activity">
    <reaction evidence="5 6">
        <text>Exonucleolytic cleavage in either 5'- to 3'- or 3'- to 5'-direction to yield nucleoside 5'-phosphates.</text>
        <dbReference type="EC" id="3.1.11.6"/>
    </reaction>
</comment>
<dbReference type="STRING" id="999894.TDIS_0552"/>
<dbReference type="GO" id="GO:0006308">
    <property type="term" value="P:DNA catabolic process"/>
    <property type="evidence" value="ECO:0007669"/>
    <property type="project" value="UniProtKB-UniRule"/>
</dbReference>
<evidence type="ECO:0000256" key="3">
    <source>
        <dbReference type="ARBA" id="ARBA00022801"/>
    </source>
</evidence>
<evidence type="ECO:0000256" key="5">
    <source>
        <dbReference type="HAMAP-Rule" id="MF_00378"/>
    </source>
</evidence>
<reference evidence="10 11" key="1">
    <citation type="submission" date="2016-04" db="EMBL/GenBank/DDBJ databases">
        <title>Genome analysis of Thermosulfurimonas dismutans, the first thermophilic sulfur-disproportionating bacterium of the phylum Thermodesulfobacteria.</title>
        <authorList>
            <person name="Mardanov A.V."/>
            <person name="Beletsky A.V."/>
            <person name="Kadnikov V.V."/>
            <person name="Slobodkin A.I."/>
            <person name="Ravin N.V."/>
        </authorList>
    </citation>
    <scope>NUCLEOTIDE SEQUENCE [LARGE SCALE GENOMIC DNA]</scope>
    <source>
        <strain evidence="10 11">S95</strain>
    </source>
</reference>
<evidence type="ECO:0000259" key="9">
    <source>
        <dbReference type="Pfam" id="PF13742"/>
    </source>
</evidence>
<dbReference type="PATRIC" id="fig|999894.6.peg.553"/>
<keyword evidence="3 5" id="KW-0378">Hydrolase</keyword>
<feature type="coiled-coil region" evidence="7">
    <location>
        <begin position="292"/>
        <end position="340"/>
    </location>
</feature>
<evidence type="ECO:0000256" key="1">
    <source>
        <dbReference type="ARBA" id="ARBA00022490"/>
    </source>
</evidence>
<dbReference type="GO" id="GO:0005737">
    <property type="term" value="C:cytoplasm"/>
    <property type="evidence" value="ECO:0007669"/>
    <property type="project" value="UniProtKB-SubCell"/>
</dbReference>
<evidence type="ECO:0000313" key="10">
    <source>
        <dbReference type="EMBL" id="OAQ21332.1"/>
    </source>
</evidence>
<comment type="subunit">
    <text evidence="5">Heterooligomer composed of large and small subunits.</text>
</comment>
<protein>
    <recommendedName>
        <fullName evidence="5">Exodeoxyribonuclease 7 large subunit</fullName>
        <ecNumber evidence="5">3.1.11.6</ecNumber>
    </recommendedName>
    <alternativeName>
        <fullName evidence="5">Exodeoxyribonuclease VII large subunit</fullName>
        <shortName evidence="5">Exonuclease VII large subunit</shortName>
    </alternativeName>
</protein>
<comment type="caution">
    <text evidence="10">The sequence shown here is derived from an EMBL/GenBank/DDBJ whole genome shotgun (WGS) entry which is preliminary data.</text>
</comment>
<feature type="domain" description="OB-fold nucleic acid binding" evidence="9">
    <location>
        <begin position="21"/>
        <end position="114"/>
    </location>
</feature>
<feature type="domain" description="Exonuclease VII large subunit C-terminal" evidence="8">
    <location>
        <begin position="137"/>
        <end position="351"/>
    </location>
</feature>
<dbReference type="Pfam" id="PF02601">
    <property type="entry name" value="Exonuc_VII_L"/>
    <property type="match status" value="1"/>
</dbReference>
<keyword evidence="1 5" id="KW-0963">Cytoplasm</keyword>
<evidence type="ECO:0000256" key="4">
    <source>
        <dbReference type="ARBA" id="ARBA00022839"/>
    </source>
</evidence>
<dbReference type="InterPro" id="IPR020579">
    <property type="entry name" value="Exonuc_VII_lsu_C"/>
</dbReference>
<dbReference type="Pfam" id="PF13742">
    <property type="entry name" value="tRNA_anti_2"/>
    <property type="match status" value="1"/>
</dbReference>
<dbReference type="GO" id="GO:0009318">
    <property type="term" value="C:exodeoxyribonuclease VII complex"/>
    <property type="evidence" value="ECO:0007669"/>
    <property type="project" value="UniProtKB-UniRule"/>
</dbReference>
<dbReference type="CDD" id="cd04489">
    <property type="entry name" value="ExoVII_LU_OBF"/>
    <property type="match status" value="1"/>
</dbReference>
<organism evidence="10 11">
    <name type="scientific">Thermosulfurimonas dismutans</name>
    <dbReference type="NCBI Taxonomy" id="999894"/>
    <lineage>
        <taxon>Bacteria</taxon>
        <taxon>Pseudomonadati</taxon>
        <taxon>Thermodesulfobacteriota</taxon>
        <taxon>Thermodesulfobacteria</taxon>
        <taxon>Thermodesulfobacteriales</taxon>
        <taxon>Thermodesulfobacteriaceae</taxon>
        <taxon>Thermosulfurimonas</taxon>
    </lineage>
</organism>
<dbReference type="NCBIfam" id="TIGR00237">
    <property type="entry name" value="xseA"/>
    <property type="match status" value="1"/>
</dbReference>
<evidence type="ECO:0000256" key="2">
    <source>
        <dbReference type="ARBA" id="ARBA00022722"/>
    </source>
</evidence>
<dbReference type="PANTHER" id="PTHR30008">
    <property type="entry name" value="EXODEOXYRIBONUCLEASE 7 LARGE SUBUNIT"/>
    <property type="match status" value="1"/>
</dbReference>
<dbReference type="HAMAP" id="MF_00378">
    <property type="entry name" value="Exonuc_7_L"/>
    <property type="match status" value="1"/>
</dbReference>
<keyword evidence="11" id="KW-1185">Reference proteome</keyword>
<evidence type="ECO:0000256" key="6">
    <source>
        <dbReference type="RuleBase" id="RU004355"/>
    </source>
</evidence>
<keyword evidence="7" id="KW-0175">Coiled coil</keyword>
<dbReference type="InterPro" id="IPR003753">
    <property type="entry name" value="Exonuc_VII_L"/>
</dbReference>
<dbReference type="GO" id="GO:0008855">
    <property type="term" value="F:exodeoxyribonuclease VII activity"/>
    <property type="evidence" value="ECO:0007669"/>
    <property type="project" value="UniProtKB-UniRule"/>
</dbReference>
<evidence type="ECO:0000256" key="7">
    <source>
        <dbReference type="SAM" id="Coils"/>
    </source>
</evidence>
<comment type="function">
    <text evidence="5">Bidirectionally degrades single-stranded DNA into large acid-insoluble oligonucleotides, which are then degraded further into small acid-soluble oligonucleotides.</text>
</comment>
<dbReference type="EC" id="3.1.11.6" evidence="5"/>
<evidence type="ECO:0000313" key="11">
    <source>
        <dbReference type="Proteomes" id="UP000078390"/>
    </source>
</evidence>
<dbReference type="AlphaFoldDB" id="A0A179D7A2"/>
<evidence type="ECO:0000259" key="8">
    <source>
        <dbReference type="Pfam" id="PF02601"/>
    </source>
</evidence>
<sequence length="416" mass="48290">MKEISTLRLAKELERSERTIFTVKELTSQIKDLLENRFLLVWVEGEISQLKNHDSGHIFFSLKDEEALLKVIMFRERARELPFPLREGLQVLCFGRISVYPPRGEYRLIVQRIEPRGLGSLQLAFEALKRELAARGYFDEARKKSLPAYPERVAVVTSISGAALHDFLRVARERWQAEILIYPVRVQGEGAAEDIARAIDNLNRMKDLDLIVITRGGGSLEDLWAFNERIVAEAVFRSRIPVVSAVGHEVDYTICDFVADLRAPTPTAAAQQIFPDRKQLIEDLDFRRRRLFELISERLRKLERELHHLSKRLKSPEKLIQETGERVQDLEARLRKALAHQFFLKENRFRNLVRHLEAVSPLAVLSRGYSVTRKLPEKIVIRKAREVRTGEFVEILLEEGRLEARVERIHPDNHLF</sequence>
<dbReference type="RefSeq" id="WP_161939458.1">
    <property type="nucleotide sequence ID" value="NZ_LWLG01000002.1"/>
</dbReference>
<dbReference type="EMBL" id="LWLG01000002">
    <property type="protein sequence ID" value="OAQ21332.1"/>
    <property type="molecule type" value="Genomic_DNA"/>
</dbReference>
<accession>A0A179D7A2</accession>